<sequence length="149" mass="16820">MGDGSEWAVCEDWEAEAGLVNDLFLIADNARSDSETGTAATCSHIATLMERFKNELLFLEVVQALNDVDGQDAAVAWRARHRAEQYHIEGAKLWRNFGSIRAPEATAMAEQQHKEGRHWGRDAVKLVLMDQVWSPKLDQSCCHQIRIQK</sequence>
<reference evidence="1 2" key="1">
    <citation type="journal article" date="2016" name="Mol. Biol. Evol.">
        <title>Comparative Genomics of Early-Diverging Mushroom-Forming Fungi Provides Insights into the Origins of Lignocellulose Decay Capabilities.</title>
        <authorList>
            <person name="Nagy L.G."/>
            <person name="Riley R."/>
            <person name="Tritt A."/>
            <person name="Adam C."/>
            <person name="Daum C."/>
            <person name="Floudas D."/>
            <person name="Sun H."/>
            <person name="Yadav J.S."/>
            <person name="Pangilinan J."/>
            <person name="Larsson K.H."/>
            <person name="Matsuura K."/>
            <person name="Barry K."/>
            <person name="Labutti K."/>
            <person name="Kuo R."/>
            <person name="Ohm R.A."/>
            <person name="Bhattacharya S.S."/>
            <person name="Shirouzu T."/>
            <person name="Yoshinaga Y."/>
            <person name="Martin F.M."/>
            <person name="Grigoriev I.V."/>
            <person name="Hibbett D.S."/>
        </authorList>
    </citation>
    <scope>NUCLEOTIDE SEQUENCE [LARGE SCALE GENOMIC DNA]</scope>
    <source>
        <strain evidence="1 2">L-15889</strain>
    </source>
</reference>
<dbReference type="EMBL" id="KV429077">
    <property type="protein sequence ID" value="KZT67393.1"/>
    <property type="molecule type" value="Genomic_DNA"/>
</dbReference>
<dbReference type="STRING" id="1314783.A0A165NUJ6"/>
<dbReference type="Proteomes" id="UP000076727">
    <property type="component" value="Unassembled WGS sequence"/>
</dbReference>
<name>A0A165NUJ6_9APHY</name>
<evidence type="ECO:0000313" key="1">
    <source>
        <dbReference type="EMBL" id="KZT67393.1"/>
    </source>
</evidence>
<evidence type="ECO:0000313" key="2">
    <source>
        <dbReference type="Proteomes" id="UP000076727"/>
    </source>
</evidence>
<organism evidence="1 2">
    <name type="scientific">Daedalea quercina L-15889</name>
    <dbReference type="NCBI Taxonomy" id="1314783"/>
    <lineage>
        <taxon>Eukaryota</taxon>
        <taxon>Fungi</taxon>
        <taxon>Dikarya</taxon>
        <taxon>Basidiomycota</taxon>
        <taxon>Agaricomycotina</taxon>
        <taxon>Agaricomycetes</taxon>
        <taxon>Polyporales</taxon>
        <taxon>Fomitopsis</taxon>
    </lineage>
</organism>
<dbReference type="AlphaFoldDB" id="A0A165NUJ6"/>
<proteinExistence type="predicted"/>
<keyword evidence="2" id="KW-1185">Reference proteome</keyword>
<gene>
    <name evidence="1" type="ORF">DAEQUDRAFT_746187</name>
</gene>
<protein>
    <submittedName>
        <fullName evidence="1">Uncharacterized protein</fullName>
    </submittedName>
</protein>
<accession>A0A165NUJ6</accession>
<dbReference type="OrthoDB" id="3234307at2759"/>